<accession>B3CD58</accession>
<reference evidence="1 2" key="2">
    <citation type="submission" date="2008-04" db="EMBL/GenBank/DDBJ databases">
        <authorList>
            <person name="Fulton L."/>
            <person name="Clifton S."/>
            <person name="Fulton B."/>
            <person name="Xu J."/>
            <person name="Minx P."/>
            <person name="Pepin K.H."/>
            <person name="Johnson M."/>
            <person name="Thiruvilangam P."/>
            <person name="Bhonagiri V."/>
            <person name="Nash W.E."/>
            <person name="Mardis E.R."/>
            <person name="Wilson R.K."/>
        </authorList>
    </citation>
    <scope>NUCLEOTIDE SEQUENCE [LARGE SCALE GENOMIC DNA]</scope>
    <source>
        <strain evidence="1 2">DSM 17393</strain>
    </source>
</reference>
<dbReference type="GeneID" id="26159603"/>
<dbReference type="RefSeq" id="WP_002560347.1">
    <property type="nucleotide sequence ID" value="NZ_ABJL02000008.1"/>
</dbReference>
<comment type="caution">
    <text evidence="1">The sequence shown here is derived from an EMBL/GenBank/DDBJ whole genome shotgun (WGS) entry which is preliminary data.</text>
</comment>
<reference evidence="1 2" key="1">
    <citation type="submission" date="2008-04" db="EMBL/GenBank/DDBJ databases">
        <title>Draft genome sequence of Bacteroides intestinalis (DSM 17393).</title>
        <authorList>
            <person name="Sudarsanam P."/>
            <person name="Ley R."/>
            <person name="Guruge J."/>
            <person name="Turnbaugh P.J."/>
            <person name="Mahowald M."/>
            <person name="Liep D."/>
            <person name="Gordon J."/>
        </authorList>
    </citation>
    <scope>NUCLEOTIDE SEQUENCE [LARGE SCALE GENOMIC DNA]</scope>
    <source>
        <strain evidence="1 2">DSM 17393</strain>
    </source>
</reference>
<sequence>MSKEIKVSNTAELWIRERQDKDVRLATLADINRIMCQIVRDQSDDLINDNVAFDMLLTLTNLAMFIESLGE</sequence>
<evidence type="ECO:0000313" key="2">
    <source>
        <dbReference type="Proteomes" id="UP000004596"/>
    </source>
</evidence>
<evidence type="ECO:0000313" key="1">
    <source>
        <dbReference type="EMBL" id="EDV03119.1"/>
    </source>
</evidence>
<organism evidence="1 2">
    <name type="scientific">Bacteroides intestinalis DSM 17393</name>
    <dbReference type="NCBI Taxonomy" id="471870"/>
    <lineage>
        <taxon>Bacteria</taxon>
        <taxon>Pseudomonadati</taxon>
        <taxon>Bacteroidota</taxon>
        <taxon>Bacteroidia</taxon>
        <taxon>Bacteroidales</taxon>
        <taxon>Bacteroidaceae</taxon>
        <taxon>Bacteroides</taxon>
    </lineage>
</organism>
<proteinExistence type="predicted"/>
<name>B3CD58_9BACE</name>
<dbReference type="STRING" id="471870.BACINT_02232"/>
<dbReference type="OrthoDB" id="9867818at2"/>
<dbReference type="EMBL" id="ABJL02000008">
    <property type="protein sequence ID" value="EDV03119.1"/>
    <property type="molecule type" value="Genomic_DNA"/>
</dbReference>
<protein>
    <submittedName>
        <fullName evidence="1">Uncharacterized protein</fullName>
    </submittedName>
</protein>
<gene>
    <name evidence="1" type="ORF">BACINT_02232</name>
</gene>
<dbReference type="Proteomes" id="UP000004596">
    <property type="component" value="Unassembled WGS sequence"/>
</dbReference>
<dbReference type="AlphaFoldDB" id="B3CD58"/>